<protein>
    <submittedName>
        <fullName evidence="1">Uncharacterized protein</fullName>
    </submittedName>
</protein>
<dbReference type="AlphaFoldDB" id="A0A0V1BI44"/>
<evidence type="ECO:0000313" key="1">
    <source>
        <dbReference type="EMBL" id="KRY36685.1"/>
    </source>
</evidence>
<organism evidence="1 2">
    <name type="scientific">Trichinella spiralis</name>
    <name type="common">Trichina worm</name>
    <dbReference type="NCBI Taxonomy" id="6334"/>
    <lineage>
        <taxon>Eukaryota</taxon>
        <taxon>Metazoa</taxon>
        <taxon>Ecdysozoa</taxon>
        <taxon>Nematoda</taxon>
        <taxon>Enoplea</taxon>
        <taxon>Dorylaimia</taxon>
        <taxon>Trichinellida</taxon>
        <taxon>Trichinellidae</taxon>
        <taxon>Trichinella</taxon>
    </lineage>
</organism>
<sequence>MHDCFEKASSRVALCNTGAAIFIKLLKIEEQFQFLITRPTRLIGIILFAENEMPVIRNLKIVQ</sequence>
<comment type="caution">
    <text evidence="1">The sequence shown here is derived from an EMBL/GenBank/DDBJ whole genome shotgun (WGS) entry which is preliminary data.</text>
</comment>
<evidence type="ECO:0000313" key="2">
    <source>
        <dbReference type="Proteomes" id="UP000054776"/>
    </source>
</evidence>
<proteinExistence type="predicted"/>
<dbReference type="OrthoDB" id="5915318at2759"/>
<gene>
    <name evidence="1" type="ORF">T01_1192</name>
</gene>
<reference evidence="1 2" key="1">
    <citation type="submission" date="2015-01" db="EMBL/GenBank/DDBJ databases">
        <title>Evolution of Trichinella species and genotypes.</title>
        <authorList>
            <person name="Korhonen P.K."/>
            <person name="Edoardo P."/>
            <person name="Giuseppe L.R."/>
            <person name="Gasser R.B."/>
        </authorList>
    </citation>
    <scope>NUCLEOTIDE SEQUENCE [LARGE SCALE GENOMIC DNA]</scope>
    <source>
        <strain evidence="1">ISS3</strain>
    </source>
</reference>
<dbReference type="Proteomes" id="UP000054776">
    <property type="component" value="Unassembled WGS sequence"/>
</dbReference>
<accession>A0A0V1BI44</accession>
<keyword evidence="2" id="KW-1185">Reference proteome</keyword>
<name>A0A0V1BI44_TRISP</name>
<dbReference type="InParanoid" id="A0A0V1BI44"/>
<dbReference type="EMBL" id="JYDH01000040">
    <property type="protein sequence ID" value="KRY36685.1"/>
    <property type="molecule type" value="Genomic_DNA"/>
</dbReference>